<organism evidence="1 2">
    <name type="scientific">Ditylenchus destructor</name>
    <dbReference type="NCBI Taxonomy" id="166010"/>
    <lineage>
        <taxon>Eukaryota</taxon>
        <taxon>Metazoa</taxon>
        <taxon>Ecdysozoa</taxon>
        <taxon>Nematoda</taxon>
        <taxon>Chromadorea</taxon>
        <taxon>Rhabditida</taxon>
        <taxon>Tylenchina</taxon>
        <taxon>Tylenchomorpha</taxon>
        <taxon>Sphaerularioidea</taxon>
        <taxon>Anguinidae</taxon>
        <taxon>Anguininae</taxon>
        <taxon>Ditylenchus</taxon>
    </lineage>
</organism>
<proteinExistence type="predicted"/>
<keyword evidence="2" id="KW-1185">Reference proteome</keyword>
<protein>
    <submittedName>
        <fullName evidence="1">Uncharacterized protein</fullName>
    </submittedName>
</protein>
<accession>A0AAD4MIS2</accession>
<sequence>MADFVDPGTPCTTLCIPPEICDRVVGVCHKPLINSTPAVALTTTTIDPLTTSEGFTATPEHGCQSAQKAVQYERIMSKLVPPRSCSLAL</sequence>
<comment type="caution">
    <text evidence="1">The sequence shown here is derived from an EMBL/GenBank/DDBJ whole genome shotgun (WGS) entry which is preliminary data.</text>
</comment>
<gene>
    <name evidence="1" type="ORF">DdX_21976</name>
</gene>
<evidence type="ECO:0000313" key="2">
    <source>
        <dbReference type="Proteomes" id="UP001201812"/>
    </source>
</evidence>
<name>A0AAD4MIS2_9BILA</name>
<dbReference type="Proteomes" id="UP001201812">
    <property type="component" value="Unassembled WGS sequence"/>
</dbReference>
<evidence type="ECO:0000313" key="1">
    <source>
        <dbReference type="EMBL" id="KAI1691285.1"/>
    </source>
</evidence>
<reference evidence="1" key="1">
    <citation type="submission" date="2022-01" db="EMBL/GenBank/DDBJ databases">
        <title>Genome Sequence Resource for Two Populations of Ditylenchus destructor, the Migratory Endoparasitic Phytonematode.</title>
        <authorList>
            <person name="Zhang H."/>
            <person name="Lin R."/>
            <person name="Xie B."/>
        </authorList>
    </citation>
    <scope>NUCLEOTIDE SEQUENCE</scope>
    <source>
        <strain evidence="1">BazhouSP</strain>
    </source>
</reference>
<dbReference type="AlphaFoldDB" id="A0AAD4MIS2"/>
<dbReference type="EMBL" id="JAKKPZ010000963">
    <property type="protein sequence ID" value="KAI1691285.1"/>
    <property type="molecule type" value="Genomic_DNA"/>
</dbReference>